<protein>
    <submittedName>
        <fullName evidence="3">DUF4440 domain-containing protein</fullName>
    </submittedName>
</protein>
<dbReference type="InterPro" id="IPR032710">
    <property type="entry name" value="NTF2-like_dom_sf"/>
</dbReference>
<name>A0A915C915_PARUN</name>
<evidence type="ECO:0000313" key="2">
    <source>
        <dbReference type="Proteomes" id="UP000887569"/>
    </source>
</evidence>
<keyword evidence="2" id="KW-1185">Reference proteome</keyword>
<feature type="domain" description="DUF4440" evidence="1">
    <location>
        <begin position="9"/>
        <end position="110"/>
    </location>
</feature>
<dbReference type="WBParaSite" id="PgR106_g028_t02">
    <property type="protein sequence ID" value="PgR106_g028_t02"/>
    <property type="gene ID" value="PgR106_g028"/>
</dbReference>
<evidence type="ECO:0000259" key="1">
    <source>
        <dbReference type="Pfam" id="PF14534"/>
    </source>
</evidence>
<accession>A0A915C915</accession>
<dbReference type="AlphaFoldDB" id="A0A915C915"/>
<dbReference type="Proteomes" id="UP000887569">
    <property type="component" value="Unplaced"/>
</dbReference>
<proteinExistence type="predicted"/>
<dbReference type="SUPFAM" id="SSF54427">
    <property type="entry name" value="NTF2-like"/>
    <property type="match status" value="1"/>
</dbReference>
<dbReference type="InterPro" id="IPR027843">
    <property type="entry name" value="DUF4440"/>
</dbReference>
<dbReference type="Pfam" id="PF14534">
    <property type="entry name" value="DUF4440"/>
    <property type="match status" value="1"/>
</dbReference>
<organism evidence="2 3">
    <name type="scientific">Parascaris univalens</name>
    <name type="common">Nematode worm</name>
    <dbReference type="NCBI Taxonomy" id="6257"/>
    <lineage>
        <taxon>Eukaryota</taxon>
        <taxon>Metazoa</taxon>
        <taxon>Ecdysozoa</taxon>
        <taxon>Nematoda</taxon>
        <taxon>Chromadorea</taxon>
        <taxon>Rhabditida</taxon>
        <taxon>Spirurina</taxon>
        <taxon>Ascaridomorpha</taxon>
        <taxon>Ascaridoidea</taxon>
        <taxon>Ascarididae</taxon>
        <taxon>Parascaris</taxon>
    </lineage>
</organism>
<reference evidence="3" key="1">
    <citation type="submission" date="2022-11" db="UniProtKB">
        <authorList>
            <consortium name="WormBaseParasite"/>
        </authorList>
    </citation>
    <scope>IDENTIFICATION</scope>
</reference>
<dbReference type="Gene3D" id="3.10.450.50">
    <property type="match status" value="1"/>
</dbReference>
<sequence length="120" mass="13441">MSVAEFQKLHDQLGQLRKAGKHEEGLKHFTSDCCFMTPFRPPYGIKDAHAVMNDPKIQPYASADSKIIVDDIKVSGDIAIDRGRFTLQRAGENKGSYLAVWRKEGSSWKIATICVNFQLA</sequence>
<evidence type="ECO:0000313" key="3">
    <source>
        <dbReference type="WBParaSite" id="PgR106_g028_t02"/>
    </source>
</evidence>